<proteinExistence type="predicted"/>
<accession>A0AAE7S0N5</accession>
<keyword evidence="2" id="KW-1185">Reference proteome</keyword>
<name>A0AAE7S0N5_9CAUD</name>
<sequence length="46" mass="5371">MKKNEKKFMRSSIRKAIRLVANLPVAKAYNKPYKRLVELGSQYSSK</sequence>
<organism evidence="1 2">
    <name type="scientific">uncultured phage cr54_1</name>
    <dbReference type="NCBI Taxonomy" id="2986398"/>
    <lineage>
        <taxon>Viruses</taxon>
        <taxon>Duplodnaviria</taxon>
        <taxon>Heunggongvirae</taxon>
        <taxon>Uroviricota</taxon>
        <taxon>Caudoviricetes</taxon>
        <taxon>Crassvirales</taxon>
        <taxon>Intestiviridae</taxon>
        <taxon>Churivirinae</taxon>
        <taxon>Jahgtovirus</taxon>
        <taxon>Jahgtovirus intestinalis</taxon>
    </lineage>
</organism>
<dbReference type="RefSeq" id="YP_010359549.1">
    <property type="nucleotide sequence ID" value="NC_062774.1"/>
</dbReference>
<reference evidence="1 2" key="1">
    <citation type="submission" date="2021-04" db="EMBL/GenBank/DDBJ databases">
        <authorList>
            <person name="Shkoporov A.N."/>
            <person name="Stockdale S.R."/>
            <person name="Guerin E."/>
            <person name="Ross R.P."/>
            <person name="Hill C."/>
        </authorList>
    </citation>
    <scope>NUCLEOTIDE SEQUENCE [LARGE SCALE GENOMIC DNA]</scope>
    <source>
        <strain evidence="2">cr54_1</strain>
    </source>
</reference>
<evidence type="ECO:0000313" key="1">
    <source>
        <dbReference type="EMBL" id="QWM89977.1"/>
    </source>
</evidence>
<dbReference type="GeneID" id="75691081"/>
<dbReference type="Proteomes" id="UP000827440">
    <property type="component" value="Segment"/>
</dbReference>
<gene>
    <name evidence="1" type="primary">gp_20522</name>
</gene>
<dbReference type="KEGG" id="vg:75691081"/>
<dbReference type="EMBL" id="MZ130484">
    <property type="protein sequence ID" value="QWM89977.1"/>
    <property type="molecule type" value="Genomic_DNA"/>
</dbReference>
<protein>
    <submittedName>
        <fullName evidence="1">Uncharacterized protein</fullName>
    </submittedName>
</protein>
<evidence type="ECO:0000313" key="2">
    <source>
        <dbReference type="Proteomes" id="UP000827440"/>
    </source>
</evidence>